<proteinExistence type="predicted"/>
<dbReference type="PANTHER" id="PTHR39193">
    <property type="entry name" value="5-DEOXY-GLUCURONATE ISOMERASE"/>
    <property type="match status" value="1"/>
</dbReference>
<dbReference type="Gene3D" id="2.60.120.10">
    <property type="entry name" value="Jelly Rolls"/>
    <property type="match status" value="2"/>
</dbReference>
<dbReference type="PROSITE" id="PS51257">
    <property type="entry name" value="PROKAR_LIPOPROTEIN"/>
    <property type="match status" value="1"/>
</dbReference>
<dbReference type="SUPFAM" id="SSF51182">
    <property type="entry name" value="RmlC-like cupins"/>
    <property type="match status" value="1"/>
</dbReference>
<dbReference type="EMBL" id="BOVJ01000191">
    <property type="protein sequence ID" value="GIQ66557.1"/>
    <property type="molecule type" value="Genomic_DNA"/>
</dbReference>
<evidence type="ECO:0000313" key="4">
    <source>
        <dbReference type="Proteomes" id="UP000680304"/>
    </source>
</evidence>
<dbReference type="GO" id="GO:0016853">
    <property type="term" value="F:isomerase activity"/>
    <property type="evidence" value="ECO:0007669"/>
    <property type="project" value="UniProtKB-KW"/>
</dbReference>
<dbReference type="NCBIfam" id="TIGR04378">
    <property type="entry name" value="myo_inos_iolB"/>
    <property type="match status" value="1"/>
</dbReference>
<dbReference type="RefSeq" id="WP_213531124.1">
    <property type="nucleotide sequence ID" value="NZ_BOVJ01000191.1"/>
</dbReference>
<sequence length="286" mass="31405">MPKSELVVPSAATPGASGCVVEVTPASAGWRYVGFQAYRLKPGERLESETGSDECCLVLLSGKADIRTSAQRWDDVGERMSVFEPKPPYSAYVPSGDRFGVEALTEVELAVCRAPGKGTYPARLIVPADVGVEIRGQGLTERIVRNILPEGEPADSLLVVEVYTPGGHWSSYPPHKHDEDRLPDESLLEETYYHRIEPAHGFAVQRVYTDDRSLDETITVRDGDVVLVPRGYHPVGAPAGYDVYYLNVMAGPVRTWKFHNDPDHEWIMQGWSRPVAAGGKNGGDSR</sequence>
<dbReference type="EC" id="5.3.1.30" evidence="2"/>
<dbReference type="PIRSF" id="PIRSF036628">
    <property type="entry name" value="IolB"/>
    <property type="match status" value="1"/>
</dbReference>
<gene>
    <name evidence="3" type="ORF">PACILC2_51250</name>
</gene>
<dbReference type="InterPro" id="IPR021120">
    <property type="entry name" value="KduI/IolB_isomerase"/>
</dbReference>
<evidence type="ECO:0000256" key="2">
    <source>
        <dbReference type="NCBIfam" id="TIGR04378"/>
    </source>
</evidence>
<keyword evidence="1 3" id="KW-0413">Isomerase</keyword>
<dbReference type="InterPro" id="IPR014710">
    <property type="entry name" value="RmlC-like_jellyroll"/>
</dbReference>
<dbReference type="Pfam" id="PF04962">
    <property type="entry name" value="KduI"/>
    <property type="match status" value="1"/>
</dbReference>
<dbReference type="Proteomes" id="UP000680304">
    <property type="component" value="Unassembled WGS sequence"/>
</dbReference>
<dbReference type="PANTHER" id="PTHR39193:SF1">
    <property type="entry name" value="5-DEOXY-GLUCURONATE ISOMERASE"/>
    <property type="match status" value="1"/>
</dbReference>
<organism evidence="3 4">
    <name type="scientific">Paenibacillus cisolokensis</name>
    <dbReference type="NCBI Taxonomy" id="1658519"/>
    <lineage>
        <taxon>Bacteria</taxon>
        <taxon>Bacillati</taxon>
        <taxon>Bacillota</taxon>
        <taxon>Bacilli</taxon>
        <taxon>Bacillales</taxon>
        <taxon>Paenibacillaceae</taxon>
        <taxon>Paenibacillus</taxon>
    </lineage>
</organism>
<name>A0ABQ4NE90_9BACL</name>
<accession>A0ABQ4NE90</accession>
<dbReference type="InterPro" id="IPR024203">
    <property type="entry name" value="Deoxy-glucuronate_isom_IolB"/>
</dbReference>
<evidence type="ECO:0000256" key="1">
    <source>
        <dbReference type="ARBA" id="ARBA00023235"/>
    </source>
</evidence>
<comment type="caution">
    <text evidence="3">The sequence shown here is derived from an EMBL/GenBank/DDBJ whole genome shotgun (WGS) entry which is preliminary data.</text>
</comment>
<dbReference type="InterPro" id="IPR011051">
    <property type="entry name" value="RmlC_Cupin_sf"/>
</dbReference>
<evidence type="ECO:0000313" key="3">
    <source>
        <dbReference type="EMBL" id="GIQ66557.1"/>
    </source>
</evidence>
<protein>
    <recommendedName>
        <fullName evidence="2">5-deoxy-glucuronate isomerase</fullName>
        <ecNumber evidence="2">5.3.1.30</ecNumber>
    </recommendedName>
</protein>
<reference evidence="3 4" key="1">
    <citation type="submission" date="2021-04" db="EMBL/GenBank/DDBJ databases">
        <title>Draft genome sequence of Paenibacillus cisolokensis, LC2-13A.</title>
        <authorList>
            <person name="Uke A."/>
            <person name="Chhe C."/>
            <person name="Baramee S."/>
            <person name="Kosugi A."/>
        </authorList>
    </citation>
    <scope>NUCLEOTIDE SEQUENCE [LARGE SCALE GENOMIC DNA]</scope>
    <source>
        <strain evidence="3 4">LC2-13A</strain>
    </source>
</reference>
<keyword evidence="4" id="KW-1185">Reference proteome</keyword>